<dbReference type="AlphaFoldDB" id="A0A8J2LKN6"/>
<organism evidence="9 10">
    <name type="scientific">Allacma fusca</name>
    <dbReference type="NCBI Taxonomy" id="39272"/>
    <lineage>
        <taxon>Eukaryota</taxon>
        <taxon>Metazoa</taxon>
        <taxon>Ecdysozoa</taxon>
        <taxon>Arthropoda</taxon>
        <taxon>Hexapoda</taxon>
        <taxon>Collembola</taxon>
        <taxon>Symphypleona</taxon>
        <taxon>Sminthuridae</taxon>
        <taxon>Allacma</taxon>
    </lineage>
</organism>
<keyword evidence="10" id="KW-1185">Reference proteome</keyword>
<evidence type="ECO:0000256" key="7">
    <source>
        <dbReference type="ARBA" id="ARBA00023242"/>
    </source>
</evidence>
<dbReference type="InterPro" id="IPR027806">
    <property type="entry name" value="HARBI1_dom"/>
</dbReference>
<sequence length="214" mass="24128">MSLSFSFRISPSSVGIIVREVLQGIWLELKDEFLPAPSETSWKSIAKDFQDKWNFPNCLGALDGKLVQIQNFANQGSEYYNYKKYFSTNLLACVDANYRFVVVIIGAHGSESDSGILERSDFGTALFGDSLNTPKTLPVPELSPELPCVFIGDQGFPLKPNLMRPFPLDINLTLNKKVFNYRLSRARRVVENAFGILAVRFRIFHVPINAKEDL</sequence>
<comment type="cofactor">
    <cofactor evidence="1">
        <name>a divalent metal cation</name>
        <dbReference type="ChEBI" id="CHEBI:60240"/>
    </cofactor>
</comment>
<dbReference type="GO" id="GO:0016787">
    <property type="term" value="F:hydrolase activity"/>
    <property type="evidence" value="ECO:0007669"/>
    <property type="project" value="UniProtKB-KW"/>
</dbReference>
<dbReference type="Proteomes" id="UP000708208">
    <property type="component" value="Unassembled WGS sequence"/>
</dbReference>
<evidence type="ECO:0000256" key="1">
    <source>
        <dbReference type="ARBA" id="ARBA00001968"/>
    </source>
</evidence>
<accession>A0A8J2LKN6</accession>
<comment type="similarity">
    <text evidence="3">Belongs to the HARBI1 family.</text>
</comment>
<dbReference type="InterPro" id="IPR045249">
    <property type="entry name" value="HARBI1-like"/>
</dbReference>
<feature type="domain" description="DDE Tnp4" evidence="8">
    <location>
        <begin position="62"/>
        <end position="211"/>
    </location>
</feature>
<keyword evidence="6" id="KW-0378">Hydrolase</keyword>
<evidence type="ECO:0000256" key="6">
    <source>
        <dbReference type="ARBA" id="ARBA00022801"/>
    </source>
</evidence>
<dbReference type="OrthoDB" id="2668416at2759"/>
<evidence type="ECO:0000256" key="2">
    <source>
        <dbReference type="ARBA" id="ARBA00004123"/>
    </source>
</evidence>
<evidence type="ECO:0000259" key="8">
    <source>
        <dbReference type="Pfam" id="PF13359"/>
    </source>
</evidence>
<dbReference type="GO" id="GO:0005634">
    <property type="term" value="C:nucleus"/>
    <property type="evidence" value="ECO:0007669"/>
    <property type="project" value="UniProtKB-SubCell"/>
</dbReference>
<reference evidence="9" key="1">
    <citation type="submission" date="2021-06" db="EMBL/GenBank/DDBJ databases">
        <authorList>
            <person name="Hodson N. C."/>
            <person name="Mongue J. A."/>
            <person name="Jaron S. K."/>
        </authorList>
    </citation>
    <scope>NUCLEOTIDE SEQUENCE</scope>
</reference>
<evidence type="ECO:0000313" key="9">
    <source>
        <dbReference type="EMBL" id="CAG7823895.1"/>
    </source>
</evidence>
<evidence type="ECO:0000256" key="4">
    <source>
        <dbReference type="ARBA" id="ARBA00022722"/>
    </source>
</evidence>
<keyword evidence="4" id="KW-0540">Nuclease</keyword>
<gene>
    <name evidence="9" type="ORF">AFUS01_LOCUS34084</name>
</gene>
<dbReference type="GO" id="GO:0004518">
    <property type="term" value="F:nuclease activity"/>
    <property type="evidence" value="ECO:0007669"/>
    <property type="project" value="UniProtKB-KW"/>
</dbReference>
<protein>
    <recommendedName>
        <fullName evidence="8">DDE Tnp4 domain-containing protein</fullName>
    </recommendedName>
</protein>
<comment type="caution">
    <text evidence="9">The sequence shown here is derived from an EMBL/GenBank/DDBJ whole genome shotgun (WGS) entry which is preliminary data.</text>
</comment>
<dbReference type="EMBL" id="CAJVCH010530933">
    <property type="protein sequence ID" value="CAG7823895.1"/>
    <property type="molecule type" value="Genomic_DNA"/>
</dbReference>
<dbReference type="PANTHER" id="PTHR22930:SF269">
    <property type="entry name" value="NUCLEASE HARBI1-LIKE PROTEIN"/>
    <property type="match status" value="1"/>
</dbReference>
<evidence type="ECO:0000313" key="10">
    <source>
        <dbReference type="Proteomes" id="UP000708208"/>
    </source>
</evidence>
<proteinExistence type="inferred from homology"/>
<evidence type="ECO:0000256" key="3">
    <source>
        <dbReference type="ARBA" id="ARBA00006958"/>
    </source>
</evidence>
<keyword evidence="7" id="KW-0539">Nucleus</keyword>
<keyword evidence="5" id="KW-0479">Metal-binding</keyword>
<dbReference type="PANTHER" id="PTHR22930">
    <property type="match status" value="1"/>
</dbReference>
<dbReference type="GO" id="GO:0046872">
    <property type="term" value="F:metal ion binding"/>
    <property type="evidence" value="ECO:0007669"/>
    <property type="project" value="UniProtKB-KW"/>
</dbReference>
<evidence type="ECO:0000256" key="5">
    <source>
        <dbReference type="ARBA" id="ARBA00022723"/>
    </source>
</evidence>
<dbReference type="Pfam" id="PF13359">
    <property type="entry name" value="DDE_Tnp_4"/>
    <property type="match status" value="1"/>
</dbReference>
<name>A0A8J2LKN6_9HEXA</name>
<comment type="subcellular location">
    <subcellularLocation>
        <location evidence="2">Nucleus</location>
    </subcellularLocation>
</comment>
<feature type="non-terminal residue" evidence="9">
    <location>
        <position position="214"/>
    </location>
</feature>